<feature type="compositionally biased region" description="Low complexity" evidence="1">
    <location>
        <begin position="68"/>
        <end position="89"/>
    </location>
</feature>
<evidence type="ECO:0000313" key="3">
    <source>
        <dbReference type="EMBL" id="VYU65839.1"/>
    </source>
</evidence>
<evidence type="ECO:0000256" key="1">
    <source>
        <dbReference type="SAM" id="MobiDB-lite"/>
    </source>
</evidence>
<feature type="transmembrane region" description="Helical" evidence="2">
    <location>
        <begin position="7"/>
        <end position="26"/>
    </location>
</feature>
<keyword evidence="2" id="KW-0812">Transmembrane</keyword>
<dbReference type="RefSeq" id="WP_156563187.1">
    <property type="nucleotide sequence ID" value="NZ_CACRTV010000087.1"/>
</dbReference>
<feature type="compositionally biased region" description="Polar residues" evidence="1">
    <location>
        <begin position="42"/>
        <end position="56"/>
    </location>
</feature>
<proteinExistence type="predicted"/>
<accession>A0A6N3GQ31</accession>
<evidence type="ECO:0000256" key="2">
    <source>
        <dbReference type="SAM" id="Phobius"/>
    </source>
</evidence>
<feature type="compositionally biased region" description="Basic and acidic residues" evidence="1">
    <location>
        <begin position="98"/>
        <end position="129"/>
    </location>
</feature>
<name>A0A6N3GQ31_9CLOT</name>
<keyword evidence="2" id="KW-1133">Transmembrane helix</keyword>
<dbReference type="EMBL" id="CACRTV010000087">
    <property type="protein sequence ID" value="VYU65839.1"/>
    <property type="molecule type" value="Genomic_DNA"/>
</dbReference>
<reference evidence="3" key="1">
    <citation type="submission" date="2019-11" db="EMBL/GenBank/DDBJ databases">
        <authorList>
            <person name="Feng L."/>
        </authorList>
    </citation>
    <scope>NUCLEOTIDE SEQUENCE</scope>
    <source>
        <strain evidence="3">CParaputrificumLFYP93</strain>
    </source>
</reference>
<dbReference type="AlphaFoldDB" id="A0A6N3GQ31"/>
<keyword evidence="2" id="KW-0472">Membrane</keyword>
<sequence length="911" mass="101062">MQRNGKIAIVVGTIIVMALTCGVYYFTQSKNTVNNLNGKEDTIVQNDSESNSNDTTINEESSSKEEQNSNSSTNDNAGSNIGSSSSTSGQVNRPNQDTSEKPNEKPGALEDSSEIEKPENQEEPEKPEEPENPGEEEKPEEPEVPEETIGDLEIAKDDLVDGVLTISNKSFNNVSIDSSVVNGKIILDNVEIKEKLILKDGAKYQVQLKNSSVPNVKLESKELGRYRNVSLDVNKNINGPTLHLENVKEINNVDINGNISILGDGSIDNVNIQNGTLVLEASTKNLNIDKNSNNADITINKTVSEVNDNGSNTILGVNSNVERVNSNGYKSSIYIKDGAMVGQAIINGDSSKVMGNGKVNSVKVNGNNAGIYTEIPKENIIINEGVNNTFIGREEKYEISNITLKQQGVIEFTLNEATSRAITLSELSIICHGGNTMSVLNVSTKDNKTYTLNTSYFKDNTYELYLTLPNGKIISKEFVYSYNHPTASKVVASRTSENEGILDVYGVDEGGYLYYKVEKKSLFSFFRNKSVDNIKEDGIKVPITTEYNEIAISNLEENSEYDVYYVMEGYDGRTSPVYGPIKLGKYDESQVDSEYKLDYAEEVVANRFVFTFNKPVKGELKLEDFSIICPSESALTTKGAKFIVSSDKQTYTIIVPDNYGHKDNKYTVKVNMPDGSVVEGSFRSHFNPPVIAGDSIDHYSKNKIKFSFNSDEYGTLYYGVYEWNNSVYAGESTTPMAEDVLSGKIKGTEAKLNSGYNELDIDLSGYNLTNKSRLWVLFVDFDGNYRRGFVDHFKIPEFKGEPDNGGEEDKSSLDIINLEVSEGWSGTMLNLTFNEDLKYTFGQNEIKLQSLSGANLPGKINMSVSFPWDKLNYASVEFNRVYLSAGDYRITINTYDSKDRPVKIVKEFTVE</sequence>
<gene>
    <name evidence="3" type="ORF">CPLFYP93_03203</name>
</gene>
<protein>
    <submittedName>
        <fullName evidence="3">Uncharacterized protein</fullName>
    </submittedName>
</protein>
<feature type="compositionally biased region" description="Acidic residues" evidence="1">
    <location>
        <begin position="130"/>
        <end position="147"/>
    </location>
</feature>
<feature type="region of interest" description="Disordered" evidence="1">
    <location>
        <begin position="42"/>
        <end position="147"/>
    </location>
</feature>
<organism evidence="3">
    <name type="scientific">Clostridium paraputrificum</name>
    <dbReference type="NCBI Taxonomy" id="29363"/>
    <lineage>
        <taxon>Bacteria</taxon>
        <taxon>Bacillati</taxon>
        <taxon>Bacillota</taxon>
        <taxon>Clostridia</taxon>
        <taxon>Eubacteriales</taxon>
        <taxon>Clostridiaceae</taxon>
        <taxon>Clostridium</taxon>
    </lineage>
</organism>